<dbReference type="OrthoDB" id="2365850at2"/>
<dbReference type="EMBL" id="FOLT01000001">
    <property type="protein sequence ID" value="SFB90612.1"/>
    <property type="molecule type" value="Genomic_DNA"/>
</dbReference>
<name>A0A1I1EVA0_9LACT</name>
<evidence type="ECO:0000313" key="3">
    <source>
        <dbReference type="EMBL" id="SFB90612.1"/>
    </source>
</evidence>
<feature type="region of interest" description="Disordered" evidence="2">
    <location>
        <begin position="141"/>
        <end position="170"/>
    </location>
</feature>
<feature type="coiled-coil region" evidence="1">
    <location>
        <begin position="40"/>
        <end position="91"/>
    </location>
</feature>
<accession>A0A1I1EVA0</accession>
<dbReference type="STRING" id="753702.SAMN04488102_101356"/>
<protein>
    <submittedName>
        <fullName evidence="3">Phage minor structural protein GP20</fullName>
    </submittedName>
</protein>
<dbReference type="Proteomes" id="UP000199612">
    <property type="component" value="Unassembled WGS sequence"/>
</dbReference>
<sequence length="189" mass="21205">MDIEEILKKHINEEGKFDQIAAAKELKETQGKEFVPKSEFNSKNEELKSANATLETLKKENKDVEALQTKVQEHETKAKELQEALVNERKTFAVKEALTKEGVSDVDYMLYKLGELEVDKDGNVKELDSKVKELKEANPSFFKAEKDNEQDNNPPGYQVIDNGLDTGKQTDPIEAATADFEAALGITNN</sequence>
<proteinExistence type="predicted"/>
<keyword evidence="1" id="KW-0175">Coiled coil</keyword>
<reference evidence="4" key="1">
    <citation type="submission" date="2016-10" db="EMBL/GenBank/DDBJ databases">
        <authorList>
            <person name="Varghese N."/>
            <person name="Submissions S."/>
        </authorList>
    </citation>
    <scope>NUCLEOTIDE SEQUENCE [LARGE SCALE GENOMIC DNA]</scope>
    <source>
        <strain evidence="4">DSM 23664</strain>
    </source>
</reference>
<dbReference type="InterPro" id="IPR009636">
    <property type="entry name" value="SCAF"/>
</dbReference>
<keyword evidence="4" id="KW-1185">Reference proteome</keyword>
<evidence type="ECO:0000256" key="1">
    <source>
        <dbReference type="SAM" id="Coils"/>
    </source>
</evidence>
<dbReference type="RefSeq" id="WP_091528157.1">
    <property type="nucleotide sequence ID" value="NZ_FOLT01000001.1"/>
</dbReference>
<dbReference type="Pfam" id="PF06810">
    <property type="entry name" value="Phage_scaffold"/>
    <property type="match status" value="1"/>
</dbReference>
<organism evidence="3 4">
    <name type="scientific">Alkalibacterium subtropicum</name>
    <dbReference type="NCBI Taxonomy" id="753702"/>
    <lineage>
        <taxon>Bacteria</taxon>
        <taxon>Bacillati</taxon>
        <taxon>Bacillota</taxon>
        <taxon>Bacilli</taxon>
        <taxon>Lactobacillales</taxon>
        <taxon>Carnobacteriaceae</taxon>
        <taxon>Alkalibacterium</taxon>
    </lineage>
</organism>
<evidence type="ECO:0000256" key="2">
    <source>
        <dbReference type="SAM" id="MobiDB-lite"/>
    </source>
</evidence>
<gene>
    <name evidence="3" type="ORF">SAMN04488102_101356</name>
</gene>
<evidence type="ECO:0000313" key="4">
    <source>
        <dbReference type="Proteomes" id="UP000199612"/>
    </source>
</evidence>
<dbReference type="AlphaFoldDB" id="A0A1I1EVA0"/>